<feature type="compositionally biased region" description="Low complexity" evidence="1">
    <location>
        <begin position="96"/>
        <end position="108"/>
    </location>
</feature>
<evidence type="ECO:0000313" key="3">
    <source>
        <dbReference type="Proteomes" id="UP001209854"/>
    </source>
</evidence>
<reference evidence="2 3" key="1">
    <citation type="submission" date="2022-10" db="EMBL/GenBank/DDBJ databases">
        <title>High-quality genome sequences of two octocoral-associated bacteria, Endozoicomonas euniceicola EF212 and Endozoicomonas gorgoniicola PS125.</title>
        <authorList>
            <person name="Chiou Y.-J."/>
            <person name="Chen Y.-H."/>
        </authorList>
    </citation>
    <scope>NUCLEOTIDE SEQUENCE [LARGE SCALE GENOMIC DNA]</scope>
    <source>
        <strain evidence="2 3">PS125</strain>
    </source>
</reference>
<proteinExistence type="predicted"/>
<dbReference type="EMBL" id="JAPFCC010000001">
    <property type="protein sequence ID" value="MCW7556425.1"/>
    <property type="molecule type" value="Genomic_DNA"/>
</dbReference>
<sequence length="281" mass="31345">MTGRITEQSRQDYLDAMGIQTWFPRTVLPNALAHRDFDFPEAVTELEEVQELTAREAMLALGLPEHLEQPEPVPEPPVRPTLVTTPAKQPEKQESKAPATAKKGKPAPATSKFRLVTLAPNDECLVIAEMPHSGLNQFTRFHMRLLNDILRGIRHTSQPDLPMGEFVWPLGNVGLIGQMDQDDHAATDAVCAYLSNQFGLARRKLVLLFGPAAARFVIEPERSFEELRGVQPGMHAEQRFAVSHGLNELMKLPTLKAEAWKDLKPLLTDQSPLPKPSTEEN</sequence>
<keyword evidence="3" id="KW-1185">Reference proteome</keyword>
<evidence type="ECO:0000256" key="1">
    <source>
        <dbReference type="SAM" id="MobiDB-lite"/>
    </source>
</evidence>
<dbReference type="Proteomes" id="UP001209854">
    <property type="component" value="Unassembled WGS sequence"/>
</dbReference>
<gene>
    <name evidence="2" type="ORF">NX722_28080</name>
</gene>
<organism evidence="2 3">
    <name type="scientific">Endozoicomonas gorgoniicola</name>
    <dbReference type="NCBI Taxonomy" id="1234144"/>
    <lineage>
        <taxon>Bacteria</taxon>
        <taxon>Pseudomonadati</taxon>
        <taxon>Pseudomonadota</taxon>
        <taxon>Gammaproteobacteria</taxon>
        <taxon>Oceanospirillales</taxon>
        <taxon>Endozoicomonadaceae</taxon>
        <taxon>Endozoicomonas</taxon>
    </lineage>
</organism>
<evidence type="ECO:0000313" key="2">
    <source>
        <dbReference type="EMBL" id="MCW7556425.1"/>
    </source>
</evidence>
<evidence type="ECO:0008006" key="4">
    <source>
        <dbReference type="Google" id="ProtNLM"/>
    </source>
</evidence>
<dbReference type="RefSeq" id="WP_262566108.1">
    <property type="nucleotide sequence ID" value="NZ_JAPFCC010000001.1"/>
</dbReference>
<accession>A0ABT3N458</accession>
<protein>
    <recommendedName>
        <fullName evidence="4">Uracil-DNA glycosylase-like domain-containing protein</fullName>
    </recommendedName>
</protein>
<feature type="region of interest" description="Disordered" evidence="1">
    <location>
        <begin position="66"/>
        <end position="108"/>
    </location>
</feature>
<comment type="caution">
    <text evidence="2">The sequence shown here is derived from an EMBL/GenBank/DDBJ whole genome shotgun (WGS) entry which is preliminary data.</text>
</comment>
<name>A0ABT3N458_9GAMM</name>